<evidence type="ECO:0000256" key="2">
    <source>
        <dbReference type="ARBA" id="ARBA00022642"/>
    </source>
</evidence>
<keyword evidence="10" id="KW-1185">Reference proteome</keyword>
<keyword evidence="3" id="KW-0479">Metal-binding</keyword>
<dbReference type="InterPro" id="IPR000868">
    <property type="entry name" value="Isochorismatase-like_dom"/>
</dbReference>
<dbReference type="Proteomes" id="UP000027586">
    <property type="component" value="Unassembled WGS sequence"/>
</dbReference>
<evidence type="ECO:0000256" key="3">
    <source>
        <dbReference type="ARBA" id="ARBA00022723"/>
    </source>
</evidence>
<protein>
    <recommendedName>
        <fullName evidence="6">nicotinamidase</fullName>
        <ecNumber evidence="6">3.5.1.19</ecNumber>
    </recommendedName>
    <alternativeName>
        <fullName evidence="7">Nicotinamide deamidase</fullName>
    </alternativeName>
</protein>
<dbReference type="OrthoDB" id="1739143at2759"/>
<evidence type="ECO:0000259" key="8">
    <source>
        <dbReference type="Pfam" id="PF00857"/>
    </source>
</evidence>
<evidence type="ECO:0000256" key="4">
    <source>
        <dbReference type="ARBA" id="ARBA00022801"/>
    </source>
</evidence>
<evidence type="ECO:0000256" key="7">
    <source>
        <dbReference type="ARBA" id="ARBA00043224"/>
    </source>
</evidence>
<dbReference type="InterPro" id="IPR052347">
    <property type="entry name" value="Isochorismatase_Nicotinamidase"/>
</dbReference>
<dbReference type="AlphaFoldDB" id="A0A068S070"/>
<sequence>MAPVALLLVDIQNDFMENGSLAVPNASQIMPVVLRLISDTKDRIVVASKDWHPSNHISFASNHADKQPFEQIRIEYRGRESQQVLWPAHCVQGSTGAELAKDIPSDKVDYIVNKGQNNHVDSYSAFADNDYHEITSLAKILYQNFVDTVIVVGLAADYCVKMTSLDAVKFGFKTILRLYENDVDQHDRENLLTKFRGRHGQYRRARPHALFMLSSIHRLSHIQGFHNELWGPCGNEIAQHDRENLLTKFQCAWICGAVPDLSNFQLFHSQPLVSFLPILNCCPIQVERQPANDCPPSTHHDKPTIALTERQVPGVCTPRLHTPSLILHMLLYTRLPQSNVTAFIPVAAISEALAPLSSSYLQQHALQPLLRRQQIAII</sequence>
<dbReference type="PANTHER" id="PTHR11080">
    <property type="entry name" value="PYRAZINAMIDASE/NICOTINAMIDASE"/>
    <property type="match status" value="1"/>
</dbReference>
<dbReference type="PANTHER" id="PTHR11080:SF2">
    <property type="entry name" value="LD05707P"/>
    <property type="match status" value="1"/>
</dbReference>
<comment type="caution">
    <text evidence="9">The sequence shown here is derived from an EMBL/GenBank/DDBJ whole genome shotgun (WGS) entry which is preliminary data.</text>
</comment>
<proteinExistence type="inferred from homology"/>
<gene>
    <name evidence="9" type="ORF">LCOR_06891.1</name>
</gene>
<feature type="domain" description="Isochorismatase-like" evidence="8">
    <location>
        <begin position="5"/>
        <end position="176"/>
    </location>
</feature>
<evidence type="ECO:0000256" key="5">
    <source>
        <dbReference type="ARBA" id="ARBA00037900"/>
    </source>
</evidence>
<comment type="pathway">
    <text evidence="5">Cofactor biosynthesis; nicotinate biosynthesis; nicotinate from nicotinamide: step 1/1.</text>
</comment>
<evidence type="ECO:0000256" key="1">
    <source>
        <dbReference type="ARBA" id="ARBA00006336"/>
    </source>
</evidence>
<dbReference type="CDD" id="cd01011">
    <property type="entry name" value="nicotinamidase"/>
    <property type="match status" value="1"/>
</dbReference>
<keyword evidence="2" id="KW-0662">Pyridine nucleotide biosynthesis</keyword>
<dbReference type="EC" id="3.5.1.19" evidence="6"/>
<keyword evidence="4" id="KW-0378">Hydrolase</keyword>
<dbReference type="GO" id="GO:0046872">
    <property type="term" value="F:metal ion binding"/>
    <property type="evidence" value="ECO:0007669"/>
    <property type="project" value="UniProtKB-KW"/>
</dbReference>
<dbReference type="Pfam" id="PF00857">
    <property type="entry name" value="Isochorismatase"/>
    <property type="match status" value="1"/>
</dbReference>
<dbReference type="STRING" id="1263082.A0A068S070"/>
<organism evidence="9 10">
    <name type="scientific">Lichtheimia corymbifera JMRC:FSU:9682</name>
    <dbReference type="NCBI Taxonomy" id="1263082"/>
    <lineage>
        <taxon>Eukaryota</taxon>
        <taxon>Fungi</taxon>
        <taxon>Fungi incertae sedis</taxon>
        <taxon>Mucoromycota</taxon>
        <taxon>Mucoromycotina</taxon>
        <taxon>Mucoromycetes</taxon>
        <taxon>Mucorales</taxon>
        <taxon>Lichtheimiaceae</taxon>
        <taxon>Lichtheimia</taxon>
    </lineage>
</organism>
<name>A0A068S070_9FUNG</name>
<dbReference type="EMBL" id="CBTN010000032">
    <property type="protein sequence ID" value="CDH55778.1"/>
    <property type="molecule type" value="Genomic_DNA"/>
</dbReference>
<evidence type="ECO:0000256" key="6">
    <source>
        <dbReference type="ARBA" id="ARBA00039017"/>
    </source>
</evidence>
<evidence type="ECO:0000313" key="10">
    <source>
        <dbReference type="Proteomes" id="UP000027586"/>
    </source>
</evidence>
<dbReference type="NCBIfam" id="NF008623">
    <property type="entry name" value="PRK11609.1"/>
    <property type="match status" value="1"/>
</dbReference>
<dbReference type="VEuPathDB" id="FungiDB:LCOR_06891.1"/>
<comment type="similarity">
    <text evidence="1">Belongs to the isochorismatase family.</text>
</comment>
<dbReference type="GO" id="GO:0008936">
    <property type="term" value="F:nicotinamidase activity"/>
    <property type="evidence" value="ECO:0007669"/>
    <property type="project" value="UniProtKB-EC"/>
</dbReference>
<dbReference type="InterPro" id="IPR036380">
    <property type="entry name" value="Isochorismatase-like_sf"/>
</dbReference>
<accession>A0A068S070</accession>
<reference evidence="9" key="1">
    <citation type="submission" date="2013-08" db="EMBL/GenBank/DDBJ databases">
        <title>Gene expansion shapes genome architecture in the human pathogen Lichtheimia corymbifera: an evolutionary genomics analysis in the ancient terrestrial Mucorales (Mucoromycotina).</title>
        <authorList>
            <person name="Schwartze V.U."/>
            <person name="Winter S."/>
            <person name="Shelest E."/>
            <person name="Marcet-Houben M."/>
            <person name="Horn F."/>
            <person name="Wehner S."/>
            <person name="Hoffmann K."/>
            <person name="Riege K."/>
            <person name="Sammeth M."/>
            <person name="Nowrousian M."/>
            <person name="Valiante V."/>
            <person name="Linde J."/>
            <person name="Jacobsen I.D."/>
            <person name="Marz M."/>
            <person name="Brakhage A.A."/>
            <person name="Gabaldon T."/>
            <person name="Bocker S."/>
            <person name="Voigt K."/>
        </authorList>
    </citation>
    <scope>NUCLEOTIDE SEQUENCE [LARGE SCALE GENOMIC DNA]</scope>
    <source>
        <strain evidence="9">FSU 9682</strain>
    </source>
</reference>
<dbReference type="SUPFAM" id="SSF52499">
    <property type="entry name" value="Isochorismatase-like hydrolases"/>
    <property type="match status" value="1"/>
</dbReference>
<dbReference type="GO" id="GO:0019363">
    <property type="term" value="P:pyridine nucleotide biosynthetic process"/>
    <property type="evidence" value="ECO:0007669"/>
    <property type="project" value="UniProtKB-KW"/>
</dbReference>
<evidence type="ECO:0000313" key="9">
    <source>
        <dbReference type="EMBL" id="CDH55778.1"/>
    </source>
</evidence>
<dbReference type="Gene3D" id="3.40.50.850">
    <property type="entry name" value="Isochorismatase-like"/>
    <property type="match status" value="1"/>
</dbReference>